<evidence type="ECO:0000313" key="3">
    <source>
        <dbReference type="EMBL" id="BAC21479.1"/>
    </source>
</evidence>
<dbReference type="EMBL" id="AP005198">
    <property type="protein sequence ID" value="BAC16508.1"/>
    <property type="molecule type" value="Genomic_DNA"/>
</dbReference>
<reference evidence="4" key="3">
    <citation type="journal article" date="2005" name="Nature">
        <title>The map-based sequence of the rice genome.</title>
        <authorList>
            <consortium name="International rice genome sequencing project (IRGSP)"/>
            <person name="Matsumoto T."/>
            <person name="Wu J."/>
            <person name="Kanamori H."/>
            <person name="Katayose Y."/>
            <person name="Fujisawa M."/>
            <person name="Namiki N."/>
            <person name="Mizuno H."/>
            <person name="Yamamoto K."/>
            <person name="Antonio B.A."/>
            <person name="Baba T."/>
            <person name="Sakata K."/>
            <person name="Nagamura Y."/>
            <person name="Aoki H."/>
            <person name="Arikawa K."/>
            <person name="Arita K."/>
            <person name="Bito T."/>
            <person name="Chiden Y."/>
            <person name="Fujitsuka N."/>
            <person name="Fukunaka R."/>
            <person name="Hamada M."/>
            <person name="Harada C."/>
            <person name="Hayashi A."/>
            <person name="Hijishita S."/>
            <person name="Honda M."/>
            <person name="Hosokawa S."/>
            <person name="Ichikawa Y."/>
            <person name="Idonuma A."/>
            <person name="Iijima M."/>
            <person name="Ikeda M."/>
            <person name="Ikeno M."/>
            <person name="Ito K."/>
            <person name="Ito S."/>
            <person name="Ito T."/>
            <person name="Ito Y."/>
            <person name="Ito Y."/>
            <person name="Iwabuchi A."/>
            <person name="Kamiya K."/>
            <person name="Karasawa W."/>
            <person name="Kurita K."/>
            <person name="Katagiri S."/>
            <person name="Kikuta A."/>
            <person name="Kobayashi H."/>
            <person name="Kobayashi N."/>
            <person name="Machita K."/>
            <person name="Maehara T."/>
            <person name="Masukawa M."/>
            <person name="Mizubayashi T."/>
            <person name="Mukai Y."/>
            <person name="Nagasaki H."/>
            <person name="Nagata Y."/>
            <person name="Naito S."/>
            <person name="Nakashima M."/>
            <person name="Nakama Y."/>
            <person name="Nakamichi Y."/>
            <person name="Nakamura M."/>
            <person name="Meguro A."/>
            <person name="Negishi M."/>
            <person name="Ohta I."/>
            <person name="Ohta T."/>
            <person name="Okamoto M."/>
            <person name="Ono N."/>
            <person name="Saji S."/>
            <person name="Sakaguchi M."/>
            <person name="Sakai K."/>
            <person name="Shibata M."/>
            <person name="Shimokawa T."/>
            <person name="Song J."/>
            <person name="Takazaki Y."/>
            <person name="Terasawa K."/>
            <person name="Tsugane M."/>
            <person name="Tsuji K."/>
            <person name="Ueda S."/>
            <person name="Waki K."/>
            <person name="Yamagata H."/>
            <person name="Yamamoto M."/>
            <person name="Yamamoto S."/>
            <person name="Yamane H."/>
            <person name="Yoshiki S."/>
            <person name="Yoshihara R."/>
            <person name="Yukawa K."/>
            <person name="Zhong H."/>
            <person name="Yano M."/>
            <person name="Yuan Q."/>
            <person name="Ouyang S."/>
            <person name="Liu J."/>
            <person name="Jones K.M."/>
            <person name="Gansberger K."/>
            <person name="Moffat K."/>
            <person name="Hill J."/>
            <person name="Bera J."/>
            <person name="Fadrosh D."/>
            <person name="Jin S."/>
            <person name="Johri S."/>
            <person name="Kim M."/>
            <person name="Overton L."/>
            <person name="Reardon M."/>
            <person name="Tsitrin T."/>
            <person name="Vuong H."/>
            <person name="Weaver B."/>
            <person name="Ciecko A."/>
            <person name="Tallon L."/>
            <person name="Jackson J."/>
            <person name="Pai G."/>
            <person name="Aken S.V."/>
            <person name="Utterback T."/>
            <person name="Reidmuller S."/>
            <person name="Feldblyum T."/>
            <person name="Hsiao J."/>
            <person name="Zismann V."/>
            <person name="Iobst S."/>
            <person name="de Vazeille A.R."/>
            <person name="Buell C.R."/>
            <person name="Ying K."/>
            <person name="Li Y."/>
            <person name="Lu T."/>
            <person name="Huang Y."/>
            <person name="Zhao Q."/>
            <person name="Feng Q."/>
            <person name="Zhang L."/>
            <person name="Zhu J."/>
            <person name="Weng Q."/>
            <person name="Mu J."/>
            <person name="Lu Y."/>
            <person name="Fan D."/>
            <person name="Liu Y."/>
            <person name="Guan J."/>
            <person name="Zhang Y."/>
            <person name="Yu S."/>
            <person name="Liu X."/>
            <person name="Zhang Y."/>
            <person name="Hong G."/>
            <person name="Han B."/>
            <person name="Choisne N."/>
            <person name="Demange N."/>
            <person name="Orjeda G."/>
            <person name="Samain S."/>
            <person name="Cattolico L."/>
            <person name="Pelletier E."/>
            <person name="Couloux A."/>
            <person name="Segurens B."/>
            <person name="Wincker P."/>
            <person name="D'Hont A."/>
            <person name="Scarpelli C."/>
            <person name="Weissenbach J."/>
            <person name="Salanoubat M."/>
            <person name="Quetier F."/>
            <person name="Yu Y."/>
            <person name="Kim H.R."/>
            <person name="Rambo T."/>
            <person name="Currie J."/>
            <person name="Collura K."/>
            <person name="Luo M."/>
            <person name="Yang T."/>
            <person name="Ammiraju J.S.S."/>
            <person name="Engler F."/>
            <person name="Soderlund C."/>
            <person name="Wing R.A."/>
            <person name="Palmer L.E."/>
            <person name="de la Bastide M."/>
            <person name="Spiegel L."/>
            <person name="Nascimento L."/>
            <person name="Zutavern T."/>
            <person name="O'Shaughnessy A."/>
            <person name="Dike S."/>
            <person name="Dedhia N."/>
            <person name="Preston R."/>
            <person name="Balija V."/>
            <person name="McCombie W.R."/>
            <person name="Chow T."/>
            <person name="Chen H."/>
            <person name="Chung M."/>
            <person name="Chen C."/>
            <person name="Shaw J."/>
            <person name="Wu H."/>
            <person name="Hsiao K."/>
            <person name="Chao Y."/>
            <person name="Chu M."/>
            <person name="Cheng C."/>
            <person name="Hour A."/>
            <person name="Lee P."/>
            <person name="Lin S."/>
            <person name="Lin Y."/>
            <person name="Liou J."/>
            <person name="Liu S."/>
            <person name="Hsing Y."/>
            <person name="Raghuvanshi S."/>
            <person name="Mohanty A."/>
            <person name="Bharti A.K."/>
            <person name="Gaur A."/>
            <person name="Gupta V."/>
            <person name="Kumar D."/>
            <person name="Ravi V."/>
            <person name="Vij S."/>
            <person name="Kapur A."/>
            <person name="Khurana P."/>
            <person name="Khurana P."/>
            <person name="Khurana J.P."/>
            <person name="Tyagi A.K."/>
            <person name="Gaikwad K."/>
            <person name="Singh A."/>
            <person name="Dalal V."/>
            <person name="Srivastava S."/>
            <person name="Dixit A."/>
            <person name="Pal A.K."/>
            <person name="Ghazi I.A."/>
            <person name="Yadav M."/>
            <person name="Pandit A."/>
            <person name="Bhargava A."/>
            <person name="Sureshbabu K."/>
            <person name="Batra K."/>
            <person name="Sharma T.R."/>
            <person name="Mohapatra T."/>
            <person name="Singh N.K."/>
            <person name="Messing J."/>
            <person name="Nelson A.B."/>
            <person name="Fuks G."/>
            <person name="Kavchok S."/>
            <person name="Keizer G."/>
            <person name="Linton E."/>
            <person name="Llaca V."/>
            <person name="Song R."/>
            <person name="Tanyolac B."/>
            <person name="Young S."/>
            <person name="Ho-Il K."/>
            <person name="Hahn J.H."/>
            <person name="Sangsakoo G."/>
            <person name="Vanavichit A."/>
            <person name="de Mattos Luiz.A.T."/>
            <person name="Zimmer P.D."/>
            <person name="Malone G."/>
            <person name="Dellagostin O."/>
            <person name="de Oliveira A.C."/>
            <person name="Bevan M."/>
            <person name="Bancroft I."/>
            <person name="Minx P."/>
            <person name="Cordum H."/>
            <person name="Wilson R."/>
            <person name="Cheng Z."/>
            <person name="Jin W."/>
            <person name="Jiang J."/>
            <person name="Leong S.A."/>
            <person name="Iwama H."/>
            <person name="Gojobori T."/>
            <person name="Itoh T."/>
            <person name="Niimura Y."/>
            <person name="Fujii Y."/>
            <person name="Habara T."/>
            <person name="Sakai H."/>
            <person name="Sato Y."/>
            <person name="Wilson G."/>
            <person name="Kumar K."/>
            <person name="McCouch S."/>
            <person name="Juretic N."/>
            <person name="Hoen D."/>
            <person name="Wright S."/>
            <person name="Bruskiewich R."/>
            <person name="Bureau T."/>
            <person name="Miyao A."/>
            <person name="Hirochika H."/>
            <person name="Nishikawa T."/>
            <person name="Kadowaki K."/>
            <person name="Sugiura M."/>
            <person name="Burr B."/>
            <person name="Sasaki T."/>
        </authorList>
    </citation>
    <scope>NUCLEOTIDE SEQUENCE [LARGE SCALE GENOMIC DNA]</scope>
    <source>
        <strain evidence="4">cv. Nipponbare</strain>
    </source>
</reference>
<feature type="compositionally biased region" description="Basic and acidic residues" evidence="1">
    <location>
        <begin position="103"/>
        <end position="116"/>
    </location>
</feature>
<reference evidence="3" key="1">
    <citation type="submission" date="2002-03" db="EMBL/GenBank/DDBJ databases">
        <title>Oryza sativa nipponbare(GA3) genomic DNA, chromosome 7, BAC clone:B1056G08.</title>
        <authorList>
            <person name="Sasaki T."/>
            <person name="Matsumoto T."/>
            <person name="Yamamoto K."/>
        </authorList>
    </citation>
    <scope>NUCLEOTIDE SEQUENCE</scope>
</reference>
<accession>Q8GRJ2</accession>
<evidence type="ECO:0000313" key="4">
    <source>
        <dbReference type="Proteomes" id="UP000000763"/>
    </source>
</evidence>
<reference evidence="2" key="2">
    <citation type="submission" date="2002-05" db="EMBL/GenBank/DDBJ databases">
        <title>Oryza sativa nipponbare(GA3) genomic DNA, chromosome 7, PAC clone:P0616D06.</title>
        <authorList>
            <person name="Sasaki T."/>
            <person name="Matsumoto T."/>
            <person name="Katayose Y."/>
        </authorList>
    </citation>
    <scope>NUCLEOTIDE SEQUENCE</scope>
</reference>
<feature type="compositionally biased region" description="Low complexity" evidence="1">
    <location>
        <begin position="20"/>
        <end position="35"/>
    </location>
</feature>
<dbReference type="EMBL" id="AP004988">
    <property type="protein sequence ID" value="BAC21479.1"/>
    <property type="molecule type" value="Genomic_DNA"/>
</dbReference>
<proteinExistence type="predicted"/>
<feature type="region of interest" description="Disordered" evidence="1">
    <location>
        <begin position="1"/>
        <end position="74"/>
    </location>
</feature>
<evidence type="ECO:0000313" key="2">
    <source>
        <dbReference type="EMBL" id="BAC16508.1"/>
    </source>
</evidence>
<sequence length="116" mass="12305">MDLLSAGGRRASPSPPPPLAAAIEAPPSSSPADRAPPLPRRRITAPPPDNWTKVTTGSRAPNNPGHIKLTRQSQQLNDLGATSVTQFTNYITCRSSSPSDNTGYEHEHKNGQDSAP</sequence>
<dbReference type="Proteomes" id="UP000000763">
    <property type="component" value="Chromosome 7"/>
</dbReference>
<name>Q8GRJ2_ORYSJ</name>
<protein>
    <submittedName>
        <fullName evidence="2">Uncharacterized protein</fullName>
    </submittedName>
</protein>
<organism evidence="2 4">
    <name type="scientific">Oryza sativa subsp. japonica</name>
    <name type="common">Rice</name>
    <dbReference type="NCBI Taxonomy" id="39947"/>
    <lineage>
        <taxon>Eukaryota</taxon>
        <taxon>Viridiplantae</taxon>
        <taxon>Streptophyta</taxon>
        <taxon>Embryophyta</taxon>
        <taxon>Tracheophyta</taxon>
        <taxon>Spermatophyta</taxon>
        <taxon>Magnoliopsida</taxon>
        <taxon>Liliopsida</taxon>
        <taxon>Poales</taxon>
        <taxon>Poaceae</taxon>
        <taxon>BOP clade</taxon>
        <taxon>Oryzoideae</taxon>
        <taxon>Oryzeae</taxon>
        <taxon>Oryzinae</taxon>
        <taxon>Oryza</taxon>
        <taxon>Oryza sativa</taxon>
    </lineage>
</organism>
<reference evidence="4" key="4">
    <citation type="journal article" date="2008" name="Nucleic Acids Res.">
        <title>The rice annotation project database (RAP-DB): 2008 update.</title>
        <authorList>
            <consortium name="The rice annotation project (RAP)"/>
        </authorList>
    </citation>
    <scope>GENOME REANNOTATION</scope>
    <source>
        <strain evidence="4">cv. Nipponbare</strain>
    </source>
</reference>
<dbReference type="AlphaFoldDB" id="Q8GRJ2"/>
<evidence type="ECO:0000256" key="1">
    <source>
        <dbReference type="SAM" id="MobiDB-lite"/>
    </source>
</evidence>
<feature type="compositionally biased region" description="Polar residues" evidence="1">
    <location>
        <begin position="52"/>
        <end position="61"/>
    </location>
</feature>
<gene>
    <name evidence="2" type="primary">P0616D06.131</name>
    <name evidence="3" type="synonym">B1056G08.104</name>
</gene>
<feature type="region of interest" description="Disordered" evidence="1">
    <location>
        <begin position="94"/>
        <end position="116"/>
    </location>
</feature>